<dbReference type="InterPro" id="IPR050587">
    <property type="entry name" value="GNT1/Glycosyltrans_8"/>
</dbReference>
<feature type="non-terminal residue" evidence="2">
    <location>
        <position position="1"/>
    </location>
</feature>
<reference evidence="2" key="1">
    <citation type="submission" date="2021-02" db="EMBL/GenBank/DDBJ databases">
        <authorList>
            <person name="Dougan E. K."/>
            <person name="Rhodes N."/>
            <person name="Thang M."/>
            <person name="Chan C."/>
        </authorList>
    </citation>
    <scope>NUCLEOTIDE SEQUENCE</scope>
</reference>
<sequence length="1999" mass="221678">FLLLPPSAAAESLATDSRGNDTESVWRGADGRLWHRKTLSVSQCIRDVDVGGVRYFGGVGSAVRWQPLATSIRRNLAIGQGRGWRRLGGLALRHHVCRKKHSIFQSCLHNAECCPLGVATSHLLMLLSRPESYGFDIRLLSSLSPAHRWEQLSVSTGYFIWNAPAFRLIDILYSGWPMFALLRELRRHLPRLWEVPRPEMDGKPVNDWVKQLRLAYLGRSRANKKMDPAAVYFKASIALCATLNSNGHFDRTGCSPALAEQALGTAERALRQAERSVGHLSASAAAVVEAAVERADKHLKEFTWWIQAPGDDFRPTSAKLVAAFLIATDSVLPQLESIQRRLDRLLSIRVPSSWTTAESGSPFEEQLEHASFCPAIVVQQGVLSAEASYVRDFHAAMQPLLSPPQSRATAAEPYFLQRPSRGDNLTSREAWVVFLWGGASPQAQKAALLHAEVVRTLAHSVRRAEAPLRRAFIVFAVGPLPEPALQDLEADGLEVRLLRENETLPMWQQEFIRKPANMGAWFQDRGLAAVFAQVAAWSLEEFHRVVVLDADTLMLRNCDELFDLGRLSFAASPETHKDQEDITQSGGKLRTYLLNAGVMSIRPNAELLGQLRLSVQQPEFRWAVERIGVNGEPNFQALIDSFLQDRSLRHGLAVWSPRGGFEGCIHKVPATGSRNKDYNNNNFFKDSNSNSNNINNNNNNNNNNNRKASGDLASSWQLGGADHCLLPVDYNFFVDFPHVFFAAYTFRDEAFRGSAAHSASDAVWDSPRLAVFNATVRWLRNSGMLSAPEPPGDYNSYPMAGTPMATWGGQPVQGGGQPFQDGPPNQSGQPAQDGGRLSQGKDGWAGKSAQGEQPAQGSQPAQWGQPAQGSDGPAQGNDGRGGGPARDGQHAQGGQPAQGSDGDPMAKPGSDPWANKGSQANSGGWDKGRQGGGHHQKTGGASHRGSGHGGSYRKGDTPVEYPPIHNNRDKNNNLPVFVQPMVRADDFNSMFLIDTREATDAFEGRVLDPFNNLLPQVAAMNAVTNQKRAGPYEAPNGATTTRGAHLAVFMVQTTETHKWTWAVTMDADEMNMGGTWDEHMLQVFKRPSFAPMAPPKMANKSVAAVDLKLRYKKYWVSRLVLKAYQGEQNMTPETCAVNEDALDIAMNGGQIDPKELDLQLVVYKGVNVTAYTFGPETPVISMGPKGAVFKLSYPRVTFECRKVLKTGQLTMGMDGDRFSFLFRDHTNGLNLRGSRTSAPSDWVLISNPKNMALDDTCQMAREAQARVEGPDPIYEPAQLWTAHQRWMGQDQGAPNDPRLVVLDDQRLPGAKRFQYDRHLTMDNQIANFHAAFTRGPVAMNAVAASQTNLALPDYKDNGEEKEVDLDEVRPWGEAKPADLVQAQRTPTWVRSLLSEQTTNLLTLSQPLREPWEDAELAPQPRPQKAQTPNQSPEEETQGLSPGEEVEGSQMPKVYEVETCMASRSGLWEEYRTWVTWGFAQGSNSASKRKEPGSDPLAPAGSRRDQLKSAATTAMALVPVEILEAESGQTLSTTGLQDKERRRKALAVANLLMMIERAGAGSLLRTSMEQKYQDLAPAMMEAALSRGAPGTIEGHVLRWKAFERWALIKNRKVYPPETFMVALYMRAWKEESCGPSVPDAIKTTVRWVCKKLEMKEPDLNAEEILGIRDQVREEAGKALKEAPAVPEQVIVAMEVMVCANGNNEMRAFAWYLLCMIYASLRFDDANHVGPNKLDSDNMDHALYGISWQTKTERTRRGVKFAVPNASMSGNVWLEVGYQAFKKEHMNENRRDYWMPNRKMTRNQSGQVAMVIEKTEPMKYQDSLVAAKYVMLLALIRTGKDAPEIRQQIKELTWHSMKVTMLQAMAAAETDPLAIVLQGHWKDPKGAMVLKYARNRLAIPVRTIKVLTERAARAWRPNHEPEDGPIVDYDSDNETNQFYIAITDVTKLHLAKYHAESLRVKGKTACLEFDLRLIEHVGPECPDAQTLCKACATNRPDLQEL</sequence>
<evidence type="ECO:0000313" key="2">
    <source>
        <dbReference type="EMBL" id="CAE8678725.1"/>
    </source>
</evidence>
<dbReference type="SUPFAM" id="SSF53448">
    <property type="entry name" value="Nucleotide-diphospho-sugar transferases"/>
    <property type="match status" value="1"/>
</dbReference>
<feature type="compositionally biased region" description="Low complexity" evidence="1">
    <location>
        <begin position="890"/>
        <end position="899"/>
    </location>
</feature>
<dbReference type="Gene3D" id="3.90.550.10">
    <property type="entry name" value="Spore Coat Polysaccharide Biosynthesis Protein SpsA, Chain A"/>
    <property type="match status" value="1"/>
</dbReference>
<gene>
    <name evidence="2" type="ORF">PGLA2088_LOCUS20968</name>
</gene>
<comment type="caution">
    <text evidence="2">The sequence shown here is derived from an EMBL/GenBank/DDBJ whole genome shotgun (WGS) entry which is preliminary data.</text>
</comment>
<feature type="region of interest" description="Disordered" evidence="1">
    <location>
        <begin position="1414"/>
        <end position="1450"/>
    </location>
</feature>
<organism evidence="2 3">
    <name type="scientific">Polarella glacialis</name>
    <name type="common">Dinoflagellate</name>
    <dbReference type="NCBI Taxonomy" id="89957"/>
    <lineage>
        <taxon>Eukaryota</taxon>
        <taxon>Sar</taxon>
        <taxon>Alveolata</taxon>
        <taxon>Dinophyceae</taxon>
        <taxon>Suessiales</taxon>
        <taxon>Suessiaceae</taxon>
        <taxon>Polarella</taxon>
    </lineage>
</organism>
<evidence type="ECO:0000313" key="3">
    <source>
        <dbReference type="Proteomes" id="UP000626109"/>
    </source>
</evidence>
<feature type="region of interest" description="Disordered" evidence="1">
    <location>
        <begin position="676"/>
        <end position="708"/>
    </location>
</feature>
<feature type="compositionally biased region" description="Low complexity" evidence="1">
    <location>
        <begin position="678"/>
        <end position="705"/>
    </location>
</feature>
<feature type="compositionally biased region" description="Polar residues" evidence="1">
    <location>
        <begin position="850"/>
        <end position="868"/>
    </location>
</feature>
<protein>
    <submittedName>
        <fullName evidence="2">Uncharacterized protein</fullName>
    </submittedName>
</protein>
<dbReference type="EMBL" id="CAJNNW010025704">
    <property type="protein sequence ID" value="CAE8678725.1"/>
    <property type="molecule type" value="Genomic_DNA"/>
</dbReference>
<proteinExistence type="predicted"/>
<dbReference type="PANTHER" id="PTHR11183">
    <property type="entry name" value="GLYCOGENIN SUBFAMILY MEMBER"/>
    <property type="match status" value="1"/>
</dbReference>
<feature type="region of interest" description="Disordered" evidence="1">
    <location>
        <begin position="1482"/>
        <end position="1503"/>
    </location>
</feature>
<evidence type="ECO:0000256" key="1">
    <source>
        <dbReference type="SAM" id="MobiDB-lite"/>
    </source>
</evidence>
<feature type="region of interest" description="Disordered" evidence="1">
    <location>
        <begin position="795"/>
        <end position="973"/>
    </location>
</feature>
<name>A0A813JKF2_POLGL</name>
<dbReference type="Proteomes" id="UP000626109">
    <property type="component" value="Unassembled WGS sequence"/>
</dbReference>
<accession>A0A813JKF2</accession>
<dbReference type="InterPro" id="IPR029044">
    <property type="entry name" value="Nucleotide-diphossugar_trans"/>
</dbReference>